<evidence type="ECO:0000313" key="7">
    <source>
        <dbReference type="Proteomes" id="UP000663181"/>
    </source>
</evidence>
<evidence type="ECO:0000256" key="2">
    <source>
        <dbReference type="ARBA" id="ARBA00022722"/>
    </source>
</evidence>
<organism evidence="6 7">
    <name type="scientific">Dyella caseinilytica</name>
    <dbReference type="NCBI Taxonomy" id="1849581"/>
    <lineage>
        <taxon>Bacteria</taxon>
        <taxon>Pseudomonadati</taxon>
        <taxon>Pseudomonadota</taxon>
        <taxon>Gammaproteobacteria</taxon>
        <taxon>Lysobacterales</taxon>
        <taxon>Rhodanobacteraceae</taxon>
        <taxon>Dyella</taxon>
    </lineage>
</organism>
<feature type="domain" description="VRR-NUC" evidence="5">
    <location>
        <begin position="32"/>
        <end position="133"/>
    </location>
</feature>
<keyword evidence="3" id="KW-0378">Hydrolase</keyword>
<sequence length="150" mass="16640">MGSAPGPCREGSRVSVHSAKTRPANDAFVNSEDQEQILVMRWAIGQESTWPELRWLHHCPNGEQRAKSTAVKLKAMGVKSGVPDLELPVPRGGFHGLYIEMKRTEGGRLSKEQREWRDHLTASGYEWAMCEGHVEAIAVISDYLASDGPE</sequence>
<comment type="cofactor">
    <cofactor evidence="1">
        <name>Mg(2+)</name>
        <dbReference type="ChEBI" id="CHEBI:18420"/>
    </cofactor>
</comment>
<proteinExistence type="predicted"/>
<dbReference type="Gene3D" id="3.40.1350.10">
    <property type="match status" value="1"/>
</dbReference>
<evidence type="ECO:0000313" key="6">
    <source>
        <dbReference type="EMBL" id="QRN55916.1"/>
    </source>
</evidence>
<protein>
    <submittedName>
        <fullName evidence="6">VRR-NUC domain-containing protein</fullName>
    </submittedName>
</protein>
<dbReference type="InterPro" id="IPR011856">
    <property type="entry name" value="tRNA_endonuc-like_dom_sf"/>
</dbReference>
<dbReference type="Pfam" id="PF08774">
    <property type="entry name" value="VRR_NUC"/>
    <property type="match status" value="1"/>
</dbReference>
<evidence type="ECO:0000259" key="5">
    <source>
        <dbReference type="Pfam" id="PF08774"/>
    </source>
</evidence>
<evidence type="ECO:0000256" key="4">
    <source>
        <dbReference type="SAM" id="MobiDB-lite"/>
    </source>
</evidence>
<dbReference type="EMBL" id="CP064030">
    <property type="protein sequence ID" value="QRN55916.1"/>
    <property type="molecule type" value="Genomic_DNA"/>
</dbReference>
<accession>A0ABX7GZH6</accession>
<keyword evidence="2" id="KW-0540">Nuclease</keyword>
<keyword evidence="7" id="KW-1185">Reference proteome</keyword>
<feature type="region of interest" description="Disordered" evidence="4">
    <location>
        <begin position="1"/>
        <end position="26"/>
    </location>
</feature>
<reference evidence="6 7" key="1">
    <citation type="submission" date="2020-10" db="EMBL/GenBank/DDBJ databases">
        <title>Phylogeny of dyella-like bacteria.</title>
        <authorList>
            <person name="Fu J."/>
        </authorList>
    </citation>
    <scope>NUCLEOTIDE SEQUENCE [LARGE SCALE GENOMIC DNA]</scope>
    <source>
        <strain evidence="6 7">DHOB09</strain>
    </source>
</reference>
<name>A0ABX7GZH6_9GAMM</name>
<dbReference type="InterPro" id="IPR014883">
    <property type="entry name" value="VRR_NUC"/>
</dbReference>
<dbReference type="Proteomes" id="UP000663181">
    <property type="component" value="Chromosome"/>
</dbReference>
<evidence type="ECO:0000256" key="3">
    <source>
        <dbReference type="ARBA" id="ARBA00022801"/>
    </source>
</evidence>
<evidence type="ECO:0000256" key="1">
    <source>
        <dbReference type="ARBA" id="ARBA00001946"/>
    </source>
</evidence>
<gene>
    <name evidence="6" type="ORF">ISN74_13090</name>
</gene>